<feature type="non-terminal residue" evidence="1">
    <location>
        <position position="50"/>
    </location>
</feature>
<name>A0A9W4T864_9GLOM</name>
<evidence type="ECO:0000313" key="1">
    <source>
        <dbReference type="EMBL" id="CAI2195783.1"/>
    </source>
</evidence>
<comment type="caution">
    <text evidence="1">The sequence shown here is derived from an EMBL/GenBank/DDBJ whole genome shotgun (WGS) entry which is preliminary data.</text>
</comment>
<protein>
    <submittedName>
        <fullName evidence="1">12127_t:CDS:1</fullName>
    </submittedName>
</protein>
<organism evidence="1 2">
    <name type="scientific">Funneliformis geosporum</name>
    <dbReference type="NCBI Taxonomy" id="1117311"/>
    <lineage>
        <taxon>Eukaryota</taxon>
        <taxon>Fungi</taxon>
        <taxon>Fungi incertae sedis</taxon>
        <taxon>Mucoromycota</taxon>
        <taxon>Glomeromycotina</taxon>
        <taxon>Glomeromycetes</taxon>
        <taxon>Glomerales</taxon>
        <taxon>Glomeraceae</taxon>
        <taxon>Funneliformis</taxon>
    </lineage>
</organism>
<dbReference type="Proteomes" id="UP001153678">
    <property type="component" value="Unassembled WGS sequence"/>
</dbReference>
<dbReference type="AlphaFoldDB" id="A0A9W4T864"/>
<keyword evidence="2" id="KW-1185">Reference proteome</keyword>
<evidence type="ECO:0000313" key="2">
    <source>
        <dbReference type="Proteomes" id="UP001153678"/>
    </source>
</evidence>
<gene>
    <name evidence="1" type="ORF">FWILDA_LOCUS17249</name>
</gene>
<feature type="non-terminal residue" evidence="1">
    <location>
        <position position="1"/>
    </location>
</feature>
<accession>A0A9W4T864</accession>
<dbReference type="EMBL" id="CAMKVN010013024">
    <property type="protein sequence ID" value="CAI2195783.1"/>
    <property type="molecule type" value="Genomic_DNA"/>
</dbReference>
<reference evidence="1" key="1">
    <citation type="submission" date="2022-08" db="EMBL/GenBank/DDBJ databases">
        <authorList>
            <person name="Kallberg Y."/>
            <person name="Tangrot J."/>
            <person name="Rosling A."/>
        </authorList>
    </citation>
    <scope>NUCLEOTIDE SEQUENCE</scope>
    <source>
        <strain evidence="1">Wild A</strain>
    </source>
</reference>
<sequence length="50" mass="5902">SILDPQFKDLNFARYEKEQIIQLIQNKLKNNSTNDNIIPLNDNLNEEDNI</sequence>
<proteinExistence type="predicted"/>